<dbReference type="Pfam" id="PF00126">
    <property type="entry name" value="HTH_1"/>
    <property type="match status" value="1"/>
</dbReference>
<comment type="similarity">
    <text evidence="1">Belongs to the LysR transcriptional regulatory family.</text>
</comment>
<keyword evidence="3" id="KW-0238">DNA-binding</keyword>
<sequence>MQCDYDAMRAGRVDGRGGLMRIEALREFVVFAKCQNFSAAARELHLSQPVMSTHIMNMEKELGFVLVDRKRGATLTEAGQEFLIGAQATLSAYERTVKACRGLAKGHPPVRIRTTGRMPFLERALSRVHDVPFEMVELPVDSTAPLEELEGSGAVDVCNCYDFGFDPVMSRRASDRGIRLIKMCEASLCIAMMSENPLARRSDLRREDLHGATVLVTSSKWFDFLKVQIGHVLERDGSLGLEYWMNPIGSPLAYRFIDLGGAVCLFDRECDDCASFFFERDDVVVRETLDGEPILLDQMAAYREDNPNPNVHALVAALEEICPL</sequence>
<reference evidence="6 7" key="1">
    <citation type="journal article" date="2018" name="Int. J. Syst. Evol. Microbiol.">
        <title>Rubneribacter badeniensis gen. nov., sp. nov. and Enteroscipio rubneri gen. nov., sp. nov., new members of the Eggerthellaceae isolated from human faeces.</title>
        <authorList>
            <person name="Danylec N."/>
            <person name="Gobl A."/>
            <person name="Stoll D.A."/>
            <person name="Hetzer B."/>
            <person name="Kulling S.E."/>
            <person name="Huch M."/>
        </authorList>
    </citation>
    <scope>NUCLEOTIDE SEQUENCE [LARGE SCALE GENOMIC DNA]</scope>
    <source>
        <strain evidence="6 7">ResAG-85</strain>
    </source>
</reference>
<name>A0A2K2U3B2_9ACTN</name>
<dbReference type="PROSITE" id="PS50931">
    <property type="entry name" value="HTH_LYSR"/>
    <property type="match status" value="1"/>
</dbReference>
<dbReference type="Gene3D" id="1.10.10.10">
    <property type="entry name" value="Winged helix-like DNA-binding domain superfamily/Winged helix DNA-binding domain"/>
    <property type="match status" value="1"/>
</dbReference>
<evidence type="ECO:0000256" key="4">
    <source>
        <dbReference type="ARBA" id="ARBA00023163"/>
    </source>
</evidence>
<dbReference type="AlphaFoldDB" id="A0A2K2U3B2"/>
<dbReference type="GO" id="GO:0003677">
    <property type="term" value="F:DNA binding"/>
    <property type="evidence" value="ECO:0007669"/>
    <property type="project" value="UniProtKB-KW"/>
</dbReference>
<dbReference type="EMBL" id="PPEL01000065">
    <property type="protein sequence ID" value="PNV64817.1"/>
    <property type="molecule type" value="Genomic_DNA"/>
</dbReference>
<dbReference type="PANTHER" id="PTHR30346">
    <property type="entry name" value="TRANSCRIPTIONAL DUAL REGULATOR HCAR-RELATED"/>
    <property type="match status" value="1"/>
</dbReference>
<gene>
    <name evidence="6" type="ORF">C2L80_09845</name>
</gene>
<organism evidence="6 7">
    <name type="scientific">Rubneribacter badeniensis</name>
    <dbReference type="NCBI Taxonomy" id="2070688"/>
    <lineage>
        <taxon>Bacteria</taxon>
        <taxon>Bacillati</taxon>
        <taxon>Actinomycetota</taxon>
        <taxon>Coriobacteriia</taxon>
        <taxon>Eggerthellales</taxon>
        <taxon>Eggerthellaceae</taxon>
        <taxon>Rubneribacter</taxon>
    </lineage>
</organism>
<dbReference type="InterPro" id="IPR036388">
    <property type="entry name" value="WH-like_DNA-bd_sf"/>
</dbReference>
<feature type="domain" description="HTH lysR-type" evidence="5">
    <location>
        <begin position="20"/>
        <end position="76"/>
    </location>
</feature>
<dbReference type="InterPro" id="IPR036390">
    <property type="entry name" value="WH_DNA-bd_sf"/>
</dbReference>
<dbReference type="Proteomes" id="UP000236488">
    <property type="component" value="Unassembled WGS sequence"/>
</dbReference>
<protein>
    <submittedName>
        <fullName evidence="6">LysR family transcriptional regulator</fullName>
    </submittedName>
</protein>
<dbReference type="PRINTS" id="PR00039">
    <property type="entry name" value="HTHLYSR"/>
</dbReference>
<evidence type="ECO:0000256" key="1">
    <source>
        <dbReference type="ARBA" id="ARBA00009437"/>
    </source>
</evidence>
<evidence type="ECO:0000259" key="5">
    <source>
        <dbReference type="PROSITE" id="PS50931"/>
    </source>
</evidence>
<evidence type="ECO:0000313" key="7">
    <source>
        <dbReference type="Proteomes" id="UP000236488"/>
    </source>
</evidence>
<keyword evidence="2" id="KW-0805">Transcription regulation</keyword>
<comment type="caution">
    <text evidence="6">The sequence shown here is derived from an EMBL/GenBank/DDBJ whole genome shotgun (WGS) entry which is preliminary data.</text>
</comment>
<evidence type="ECO:0000256" key="2">
    <source>
        <dbReference type="ARBA" id="ARBA00023015"/>
    </source>
</evidence>
<keyword evidence="7" id="KW-1185">Reference proteome</keyword>
<evidence type="ECO:0000256" key="3">
    <source>
        <dbReference type="ARBA" id="ARBA00023125"/>
    </source>
</evidence>
<dbReference type="SUPFAM" id="SSF46785">
    <property type="entry name" value="Winged helix' DNA-binding domain"/>
    <property type="match status" value="1"/>
</dbReference>
<keyword evidence="4" id="KW-0804">Transcription</keyword>
<proteinExistence type="inferred from homology"/>
<evidence type="ECO:0000313" key="6">
    <source>
        <dbReference type="EMBL" id="PNV64817.1"/>
    </source>
</evidence>
<dbReference type="GO" id="GO:0003700">
    <property type="term" value="F:DNA-binding transcription factor activity"/>
    <property type="evidence" value="ECO:0007669"/>
    <property type="project" value="InterPro"/>
</dbReference>
<dbReference type="PANTHER" id="PTHR30346:SF28">
    <property type="entry name" value="HTH-TYPE TRANSCRIPTIONAL REGULATOR CYNR"/>
    <property type="match status" value="1"/>
</dbReference>
<dbReference type="InterPro" id="IPR000847">
    <property type="entry name" value="LysR_HTH_N"/>
</dbReference>
<dbReference type="GO" id="GO:0032993">
    <property type="term" value="C:protein-DNA complex"/>
    <property type="evidence" value="ECO:0007669"/>
    <property type="project" value="TreeGrafter"/>
</dbReference>
<accession>A0A2K2U3B2</accession>